<evidence type="ECO:0000256" key="1">
    <source>
        <dbReference type="SAM" id="SignalP"/>
    </source>
</evidence>
<proteinExistence type="predicted"/>
<dbReference type="AlphaFoldDB" id="A0A2T0M8T3"/>
<sequence>MKKLILFSFLTLGLVFTTEATAQKFSGLDKSPADIASYPTSYREADKSVRVVYSRPQLKGRNLSDLAPAGKVWRTGANEAPEITFYKDATFGGKSVKAGTYALFTIPGEGEWTVILNSNLNQWGAYSYDSAADVTRVTGAVSTDSESLEAFSIAYKDVDGGAHMVMGWGTTRVAVPVSF</sequence>
<feature type="signal peptide" evidence="1">
    <location>
        <begin position="1"/>
        <end position="22"/>
    </location>
</feature>
<evidence type="ECO:0000313" key="3">
    <source>
        <dbReference type="Proteomes" id="UP000237640"/>
    </source>
</evidence>
<gene>
    <name evidence="2" type="ORF">CLV81_2275</name>
</gene>
<name>A0A2T0M8T3_9FLAO</name>
<dbReference type="EMBL" id="PVYX01000002">
    <property type="protein sequence ID" value="PRX53885.1"/>
    <property type="molecule type" value="Genomic_DNA"/>
</dbReference>
<organism evidence="2 3">
    <name type="scientific">Flagellimonas meridianipacifica</name>
    <dbReference type="NCBI Taxonomy" id="1080225"/>
    <lineage>
        <taxon>Bacteria</taxon>
        <taxon>Pseudomonadati</taxon>
        <taxon>Bacteroidota</taxon>
        <taxon>Flavobacteriia</taxon>
        <taxon>Flavobacteriales</taxon>
        <taxon>Flavobacteriaceae</taxon>
        <taxon>Flagellimonas</taxon>
    </lineage>
</organism>
<dbReference type="Proteomes" id="UP000237640">
    <property type="component" value="Unassembled WGS sequence"/>
</dbReference>
<dbReference type="OrthoDB" id="187854at2"/>
<evidence type="ECO:0000313" key="2">
    <source>
        <dbReference type="EMBL" id="PRX53885.1"/>
    </source>
</evidence>
<dbReference type="Pfam" id="PF11138">
    <property type="entry name" value="DUF2911"/>
    <property type="match status" value="1"/>
</dbReference>
<dbReference type="InterPro" id="IPR021314">
    <property type="entry name" value="DUF2911"/>
</dbReference>
<keyword evidence="1" id="KW-0732">Signal</keyword>
<protein>
    <recommendedName>
        <fullName evidence="4">DUF2911 family protein</fullName>
    </recommendedName>
</protein>
<dbReference type="RefSeq" id="WP_106145216.1">
    <property type="nucleotide sequence ID" value="NZ_PVYX01000002.1"/>
</dbReference>
<reference evidence="2 3" key="1">
    <citation type="submission" date="2018-03" db="EMBL/GenBank/DDBJ databases">
        <title>Genomic Encyclopedia of Archaeal and Bacterial Type Strains, Phase II (KMG-II): from individual species to whole genera.</title>
        <authorList>
            <person name="Goeker M."/>
        </authorList>
    </citation>
    <scope>NUCLEOTIDE SEQUENCE [LARGE SCALE GENOMIC DNA]</scope>
    <source>
        <strain evidence="2 3">DSM 25027</strain>
    </source>
</reference>
<accession>A0A2T0M8T3</accession>
<comment type="caution">
    <text evidence="2">The sequence shown here is derived from an EMBL/GenBank/DDBJ whole genome shotgun (WGS) entry which is preliminary data.</text>
</comment>
<evidence type="ECO:0008006" key="4">
    <source>
        <dbReference type="Google" id="ProtNLM"/>
    </source>
</evidence>
<feature type="chain" id="PRO_5015566608" description="DUF2911 family protein" evidence="1">
    <location>
        <begin position="23"/>
        <end position="179"/>
    </location>
</feature>
<keyword evidence="3" id="KW-1185">Reference proteome</keyword>